<feature type="region of interest" description="Disordered" evidence="1">
    <location>
        <begin position="362"/>
        <end position="413"/>
    </location>
</feature>
<sequence>MAQVTRQDSLTSHLPEPEQQVLVTPSRDSRPLARLLVDAVQQVGGQPYPWREFDTHAVVRAALVHGVAPALALHLRGRNDVPAELQAVVQRCYRDQLARHLRTMADLRRLTELLGQSSIRWAVIKGPALSEVLWPRFDMRLYVDLDVLVHPADFREAVDLLLASGTRLVDRNWPLISRGRRGELGMELAGGTPLDLHWHVVNDPQLRDVFRFPIADMLDRGPSVLLRGSRTRTLDAADTLLHLVYHMVHSGGHKLVWLKDVDLAMTQDRLDWRELEHRAQEYGCALALEAVINRVQMVLPSARSGLKTRPRRSLWSTGARVVDRWRRPPHLPDERWSGRIVFQSTRAGTWQSVRAAADAALHRPPTGHHGASNPLHDDRPDQEAQATFFEMIENDRPPRSSRLSPPPAERPKP</sequence>
<protein>
    <recommendedName>
        <fullName evidence="4">Nucleotidyltransferase</fullName>
    </recommendedName>
</protein>
<accession>W9GN17</accession>
<evidence type="ECO:0000313" key="2">
    <source>
        <dbReference type="EMBL" id="EWT05294.1"/>
    </source>
</evidence>
<feature type="compositionally biased region" description="Polar residues" evidence="1">
    <location>
        <begin position="1"/>
        <end position="12"/>
    </location>
</feature>
<feature type="region of interest" description="Disordered" evidence="1">
    <location>
        <begin position="1"/>
        <end position="26"/>
    </location>
</feature>
<comment type="caution">
    <text evidence="2">The sequence shown here is derived from an EMBL/GenBank/DDBJ whole genome shotgun (WGS) entry which is preliminary data.</text>
</comment>
<dbReference type="EMBL" id="AWQS01000126">
    <property type="protein sequence ID" value="EWT05294.1"/>
    <property type="molecule type" value="Genomic_DNA"/>
</dbReference>
<organism evidence="2 3">
    <name type="scientific">Intrasporangium chromatireducens Q5-1</name>
    <dbReference type="NCBI Taxonomy" id="584657"/>
    <lineage>
        <taxon>Bacteria</taxon>
        <taxon>Bacillati</taxon>
        <taxon>Actinomycetota</taxon>
        <taxon>Actinomycetes</taxon>
        <taxon>Micrococcales</taxon>
        <taxon>Intrasporangiaceae</taxon>
        <taxon>Intrasporangium</taxon>
    </lineage>
</organism>
<dbReference type="AlphaFoldDB" id="W9GN17"/>
<gene>
    <name evidence="2" type="ORF">N864_02160</name>
</gene>
<dbReference type="Proteomes" id="UP000019494">
    <property type="component" value="Unassembled WGS sequence"/>
</dbReference>
<feature type="compositionally biased region" description="Pro residues" evidence="1">
    <location>
        <begin position="404"/>
        <end position="413"/>
    </location>
</feature>
<keyword evidence="3" id="KW-1185">Reference proteome</keyword>
<evidence type="ECO:0000313" key="3">
    <source>
        <dbReference type="Proteomes" id="UP000019494"/>
    </source>
</evidence>
<dbReference type="InterPro" id="IPR039498">
    <property type="entry name" value="NTP_transf_5"/>
</dbReference>
<evidence type="ECO:0008006" key="4">
    <source>
        <dbReference type="Google" id="ProtNLM"/>
    </source>
</evidence>
<reference evidence="3" key="1">
    <citation type="submission" date="2013-08" db="EMBL/GenBank/DDBJ databases">
        <title>Intrasporangium oryzae NRRL B-24470.</title>
        <authorList>
            <person name="Liu H."/>
            <person name="Wang G."/>
        </authorList>
    </citation>
    <scope>NUCLEOTIDE SEQUENCE [LARGE SCALE GENOMIC DNA]</scope>
    <source>
        <strain evidence="3">Q5-1</strain>
    </source>
</reference>
<proteinExistence type="predicted"/>
<evidence type="ECO:0000256" key="1">
    <source>
        <dbReference type="SAM" id="MobiDB-lite"/>
    </source>
</evidence>
<name>W9GN17_9MICO</name>
<dbReference type="Pfam" id="PF14907">
    <property type="entry name" value="NTP_transf_5"/>
    <property type="match status" value="1"/>
</dbReference>